<sequence>RAVRRPHRCSNFLLYLDANNLYGWAMKLKLHQSNFVFESQKQLSVLNISMNEVSKVMIQKYTENLNRQGKGCILEVDFEYPTEIHKMHNEFPLCPEIRDFGNGIKKLCNTLEDKTNYVIHYRNLLQALDLGMKLKKIKRILKFDESNWLASYIDLNSNLRKKAKNDFEKDFFKLMNNSVFGKTMENVRNRVDVKLVYSGEYECMENGEMHYISKKDRITKLAKKPNFNRNIIINKELSFVEMAQTKIVLDKPIYVGFAILELSKWLMYDFHYNVMKKKYG</sequence>
<name>A0A8R1V4R7_PRIPA</name>
<dbReference type="SUPFAM" id="SSF56672">
    <property type="entry name" value="DNA/RNA polymerases"/>
    <property type="match status" value="1"/>
</dbReference>
<gene>
    <name evidence="1" type="primary">WBGene00304729</name>
</gene>
<dbReference type="PANTHER" id="PTHR31511:SF12">
    <property type="entry name" value="RHO TERMINATION FACTOR N-TERMINAL DOMAIN-CONTAINING PROTEIN"/>
    <property type="match status" value="1"/>
</dbReference>
<dbReference type="Proteomes" id="UP000005239">
    <property type="component" value="Unassembled WGS sequence"/>
</dbReference>
<dbReference type="PANTHER" id="PTHR31511">
    <property type="entry name" value="PROTEIN CBG23764"/>
    <property type="match status" value="1"/>
</dbReference>
<proteinExistence type="predicted"/>
<keyword evidence="2" id="KW-1185">Reference proteome</keyword>
<dbReference type="AlphaFoldDB" id="A0A8R1V4R7"/>
<evidence type="ECO:0000313" key="1">
    <source>
        <dbReference type="EnsemblMetazoa" id="PPA46950.1"/>
    </source>
</evidence>
<organism evidence="1 2">
    <name type="scientific">Pristionchus pacificus</name>
    <name type="common">Parasitic nematode worm</name>
    <dbReference type="NCBI Taxonomy" id="54126"/>
    <lineage>
        <taxon>Eukaryota</taxon>
        <taxon>Metazoa</taxon>
        <taxon>Ecdysozoa</taxon>
        <taxon>Nematoda</taxon>
        <taxon>Chromadorea</taxon>
        <taxon>Rhabditida</taxon>
        <taxon>Rhabditina</taxon>
        <taxon>Diplogasteromorpha</taxon>
        <taxon>Diplogasteroidea</taxon>
        <taxon>Neodiplogasteridae</taxon>
        <taxon>Pristionchus</taxon>
    </lineage>
</organism>
<evidence type="ECO:0008006" key="3">
    <source>
        <dbReference type="Google" id="ProtNLM"/>
    </source>
</evidence>
<evidence type="ECO:0000313" key="2">
    <source>
        <dbReference type="Proteomes" id="UP000005239"/>
    </source>
</evidence>
<dbReference type="EnsemblMetazoa" id="PPA46950.1">
    <property type="protein sequence ID" value="PPA46950.1"/>
    <property type="gene ID" value="WBGene00304729"/>
</dbReference>
<protein>
    <recommendedName>
        <fullName evidence="3">DNA-directed DNA polymerase</fullName>
    </recommendedName>
</protein>
<reference evidence="2" key="1">
    <citation type="journal article" date="2008" name="Nat. Genet.">
        <title>The Pristionchus pacificus genome provides a unique perspective on nematode lifestyle and parasitism.</title>
        <authorList>
            <person name="Dieterich C."/>
            <person name="Clifton S.W."/>
            <person name="Schuster L.N."/>
            <person name="Chinwalla A."/>
            <person name="Delehaunty K."/>
            <person name="Dinkelacker I."/>
            <person name="Fulton L."/>
            <person name="Fulton R."/>
            <person name="Godfrey J."/>
            <person name="Minx P."/>
            <person name="Mitreva M."/>
            <person name="Roeseler W."/>
            <person name="Tian H."/>
            <person name="Witte H."/>
            <person name="Yang S.P."/>
            <person name="Wilson R.K."/>
            <person name="Sommer R.J."/>
        </authorList>
    </citation>
    <scope>NUCLEOTIDE SEQUENCE [LARGE SCALE GENOMIC DNA]</scope>
    <source>
        <strain evidence="2">PS312</strain>
    </source>
</reference>
<reference evidence="1" key="2">
    <citation type="submission" date="2022-06" db="UniProtKB">
        <authorList>
            <consortium name="EnsemblMetazoa"/>
        </authorList>
    </citation>
    <scope>IDENTIFICATION</scope>
    <source>
        <strain evidence="1">PS312</strain>
    </source>
</reference>
<accession>A0A8R1V4R7</accession>
<dbReference type="InterPro" id="IPR043502">
    <property type="entry name" value="DNA/RNA_pol_sf"/>
</dbReference>